<dbReference type="OrthoDB" id="6628777at2759"/>
<dbReference type="EMBL" id="VUJU01004156">
    <property type="protein sequence ID" value="KAF0755385.1"/>
    <property type="molecule type" value="Genomic_DNA"/>
</dbReference>
<proteinExistence type="predicted"/>
<sequence length="434" mass="49914">MVSLLKMVGVHKRNQLTPKCQKLYSYATQMIKKAKRCGSRKTNFKDRLRAAENLTDSYLAEKFSNKMTASVSLFTRLQLRETNKSSHGHRFTIDEKMLSLSLYKRSPKCYRLLSKLFSLPSKRTLNTILTSVSIRTGICPHVINILKENVKKLKPAERYCSILFDEVCLSSGLQYTPGVDEIDGFVDIGSFKSQELADHALVFMIRGIKKKFKQPVAYSFCQATHQNRLVQQNYYLQINGDYRDDVYEVEIVKNGISERVKIVYLFDVPHLMKCIRNNLLNKDLNFTIDGVKRTAKWDHLIQLYKEDSEIPDSKMLPRLTDCHILPHKITKMKVKCATQVFSQRVSAVLNFLADKNIINSSAVDTAVLLLFFDKLFDSFNGSFDKIVEGKIFRTAVKKNSVHHKLWADSLKVLSSMIFVGKTRSRLVFQQLRIG</sequence>
<accession>A0A6G0YGQ9</accession>
<keyword evidence="4" id="KW-1185">Reference proteome</keyword>
<feature type="domain" description="Transposable element P transposase-like GTP-binding insertion" evidence="2">
    <location>
        <begin position="270"/>
        <end position="381"/>
    </location>
</feature>
<evidence type="ECO:0000259" key="1">
    <source>
        <dbReference type="Pfam" id="PF21787"/>
    </source>
</evidence>
<evidence type="ECO:0000259" key="2">
    <source>
        <dbReference type="Pfam" id="PF21788"/>
    </source>
</evidence>
<dbReference type="Pfam" id="PF21788">
    <property type="entry name" value="TNP-like_GBD"/>
    <property type="match status" value="1"/>
</dbReference>
<dbReference type="InterPro" id="IPR048365">
    <property type="entry name" value="TNP-like_RNaseH_N"/>
</dbReference>
<evidence type="ECO:0000313" key="4">
    <source>
        <dbReference type="Proteomes" id="UP000478052"/>
    </source>
</evidence>
<reference evidence="3 4" key="1">
    <citation type="submission" date="2019-08" db="EMBL/GenBank/DDBJ databases">
        <title>Whole genome of Aphis craccivora.</title>
        <authorList>
            <person name="Voronova N.V."/>
            <person name="Shulinski R.S."/>
            <person name="Bandarenka Y.V."/>
            <person name="Zhorov D.G."/>
            <person name="Warner D."/>
        </authorList>
    </citation>
    <scope>NUCLEOTIDE SEQUENCE [LARGE SCALE GENOMIC DNA]</scope>
    <source>
        <strain evidence="3">180601</strain>
        <tissue evidence="3">Whole Body</tissue>
    </source>
</reference>
<dbReference type="AlphaFoldDB" id="A0A6G0YGQ9"/>
<evidence type="ECO:0008006" key="5">
    <source>
        <dbReference type="Google" id="ProtNLM"/>
    </source>
</evidence>
<gene>
    <name evidence="3" type="ORF">FWK35_00009537</name>
</gene>
<dbReference type="Pfam" id="PF21787">
    <property type="entry name" value="TNP-like_RNaseH_N"/>
    <property type="match status" value="1"/>
</dbReference>
<organism evidence="3 4">
    <name type="scientific">Aphis craccivora</name>
    <name type="common">Cowpea aphid</name>
    <dbReference type="NCBI Taxonomy" id="307492"/>
    <lineage>
        <taxon>Eukaryota</taxon>
        <taxon>Metazoa</taxon>
        <taxon>Ecdysozoa</taxon>
        <taxon>Arthropoda</taxon>
        <taxon>Hexapoda</taxon>
        <taxon>Insecta</taxon>
        <taxon>Pterygota</taxon>
        <taxon>Neoptera</taxon>
        <taxon>Paraneoptera</taxon>
        <taxon>Hemiptera</taxon>
        <taxon>Sternorrhyncha</taxon>
        <taxon>Aphidomorpha</taxon>
        <taxon>Aphidoidea</taxon>
        <taxon>Aphididae</taxon>
        <taxon>Aphidini</taxon>
        <taxon>Aphis</taxon>
        <taxon>Aphis</taxon>
    </lineage>
</organism>
<evidence type="ECO:0000313" key="3">
    <source>
        <dbReference type="EMBL" id="KAF0755385.1"/>
    </source>
</evidence>
<feature type="domain" description="Transposable element P transposase-like RNase H" evidence="1">
    <location>
        <begin position="135"/>
        <end position="228"/>
    </location>
</feature>
<name>A0A6G0YGQ9_APHCR</name>
<protein>
    <recommendedName>
        <fullName evidence="5">THAP-type domain-containing protein</fullName>
    </recommendedName>
</protein>
<comment type="caution">
    <text evidence="3">The sequence shown here is derived from an EMBL/GenBank/DDBJ whole genome shotgun (WGS) entry which is preliminary data.</text>
</comment>
<dbReference type="Proteomes" id="UP000478052">
    <property type="component" value="Unassembled WGS sequence"/>
</dbReference>
<dbReference type="InterPro" id="IPR048366">
    <property type="entry name" value="TNP-like_GBD"/>
</dbReference>